<dbReference type="GO" id="GO:0032993">
    <property type="term" value="C:protein-DNA complex"/>
    <property type="evidence" value="ECO:0007669"/>
    <property type="project" value="TreeGrafter"/>
</dbReference>
<dbReference type="Gene3D" id="1.10.340.30">
    <property type="entry name" value="Hypothetical protein, domain 2"/>
    <property type="match status" value="1"/>
</dbReference>
<dbReference type="SUPFAM" id="SSF48150">
    <property type="entry name" value="DNA-glycosylase"/>
    <property type="match status" value="1"/>
</dbReference>
<accession>A0A5C6FS58</accession>
<gene>
    <name evidence="6" type="ORF">V7x_50830</name>
</gene>
<evidence type="ECO:0000256" key="3">
    <source>
        <dbReference type="ARBA" id="ARBA00022763"/>
    </source>
</evidence>
<evidence type="ECO:0000313" key="7">
    <source>
        <dbReference type="Proteomes" id="UP000316476"/>
    </source>
</evidence>
<evidence type="ECO:0000256" key="1">
    <source>
        <dbReference type="ARBA" id="ARBA00000086"/>
    </source>
</evidence>
<feature type="domain" description="HhH-GPD" evidence="5">
    <location>
        <begin position="57"/>
        <end position="179"/>
    </location>
</feature>
<dbReference type="EMBL" id="SJPZ01000002">
    <property type="protein sequence ID" value="TWU63343.1"/>
    <property type="molecule type" value="Genomic_DNA"/>
</dbReference>
<dbReference type="EC" id="3.2.2.21" evidence="2"/>
<dbReference type="Proteomes" id="UP000316476">
    <property type="component" value="Unassembled WGS sequence"/>
</dbReference>
<keyword evidence="3" id="KW-0227">DNA damage</keyword>
<evidence type="ECO:0000313" key="6">
    <source>
        <dbReference type="EMBL" id="TWU63343.1"/>
    </source>
</evidence>
<reference evidence="6 7" key="1">
    <citation type="submission" date="2019-02" db="EMBL/GenBank/DDBJ databases">
        <title>Deep-cultivation of Planctomycetes and their phenomic and genomic characterization uncovers novel biology.</title>
        <authorList>
            <person name="Wiegand S."/>
            <person name="Jogler M."/>
            <person name="Boedeker C."/>
            <person name="Pinto D."/>
            <person name="Vollmers J."/>
            <person name="Rivas-Marin E."/>
            <person name="Kohn T."/>
            <person name="Peeters S.H."/>
            <person name="Heuer A."/>
            <person name="Rast P."/>
            <person name="Oberbeckmann S."/>
            <person name="Bunk B."/>
            <person name="Jeske O."/>
            <person name="Meyerdierks A."/>
            <person name="Storesund J.E."/>
            <person name="Kallscheuer N."/>
            <person name="Luecker S."/>
            <person name="Lage O.M."/>
            <person name="Pohl T."/>
            <person name="Merkel B.J."/>
            <person name="Hornburger P."/>
            <person name="Mueller R.-W."/>
            <person name="Bruemmer F."/>
            <person name="Labrenz M."/>
            <person name="Spormann A.M."/>
            <person name="Op Den Camp H."/>
            <person name="Overmann J."/>
            <person name="Amann R."/>
            <person name="Jetten M.S.M."/>
            <person name="Mascher T."/>
            <person name="Medema M.H."/>
            <person name="Devos D.P."/>
            <person name="Kaster A.-K."/>
            <person name="Ovreas L."/>
            <person name="Rohde M."/>
            <person name="Galperin M.Y."/>
            <person name="Jogler C."/>
        </authorList>
    </citation>
    <scope>NUCLEOTIDE SEQUENCE [LARGE SCALE GENOMIC DNA]</scope>
    <source>
        <strain evidence="6 7">V7</strain>
    </source>
</reference>
<comment type="caution">
    <text evidence="6">The sequence shown here is derived from an EMBL/GenBank/DDBJ whole genome shotgun (WGS) entry which is preliminary data.</text>
</comment>
<keyword evidence="4" id="KW-0234">DNA repair</keyword>
<dbReference type="GO" id="GO:0043916">
    <property type="term" value="F:DNA-7-methylguanine glycosylase activity"/>
    <property type="evidence" value="ECO:0007669"/>
    <property type="project" value="TreeGrafter"/>
</dbReference>
<dbReference type="GO" id="GO:0005737">
    <property type="term" value="C:cytoplasm"/>
    <property type="evidence" value="ECO:0007669"/>
    <property type="project" value="TreeGrafter"/>
</dbReference>
<dbReference type="GO" id="GO:0006285">
    <property type="term" value="P:base-excision repair, AP site formation"/>
    <property type="evidence" value="ECO:0007669"/>
    <property type="project" value="TreeGrafter"/>
</dbReference>
<dbReference type="GO" id="GO:0008725">
    <property type="term" value="F:DNA-3-methyladenine glycosylase activity"/>
    <property type="evidence" value="ECO:0007669"/>
    <property type="project" value="TreeGrafter"/>
</dbReference>
<name>A0A5C6FS58_9PLAN</name>
<dbReference type="AlphaFoldDB" id="A0A5C6FS58"/>
<organism evidence="6 7">
    <name type="scientific">Crateriforma conspicua</name>
    <dbReference type="NCBI Taxonomy" id="2527996"/>
    <lineage>
        <taxon>Bacteria</taxon>
        <taxon>Pseudomonadati</taxon>
        <taxon>Planctomycetota</taxon>
        <taxon>Planctomycetia</taxon>
        <taxon>Planctomycetales</taxon>
        <taxon>Planctomycetaceae</taxon>
        <taxon>Crateriforma</taxon>
    </lineage>
</organism>
<dbReference type="PANTHER" id="PTHR43003">
    <property type="entry name" value="DNA-3-METHYLADENINE GLYCOSYLASE"/>
    <property type="match status" value="1"/>
</dbReference>
<evidence type="ECO:0000259" key="5">
    <source>
        <dbReference type="Pfam" id="PF00730"/>
    </source>
</evidence>
<comment type="catalytic activity">
    <reaction evidence="1">
        <text>Hydrolysis of alkylated DNA, releasing 3-methyladenine, 3-methylguanine, 7-methylguanine and 7-methyladenine.</text>
        <dbReference type="EC" id="3.2.2.21"/>
    </reaction>
</comment>
<dbReference type="InterPro" id="IPR011257">
    <property type="entry name" value="DNA_glycosylase"/>
</dbReference>
<dbReference type="Pfam" id="PF00730">
    <property type="entry name" value="HhH-GPD"/>
    <property type="match status" value="1"/>
</dbReference>
<dbReference type="InterPro" id="IPR003265">
    <property type="entry name" value="HhH-GPD_domain"/>
</dbReference>
<evidence type="ECO:0000256" key="2">
    <source>
        <dbReference type="ARBA" id="ARBA00012000"/>
    </source>
</evidence>
<dbReference type="GO" id="GO:0032131">
    <property type="term" value="F:alkylated DNA binding"/>
    <property type="evidence" value="ECO:0007669"/>
    <property type="project" value="TreeGrafter"/>
</dbReference>
<dbReference type="Gene3D" id="1.10.1670.40">
    <property type="match status" value="1"/>
</dbReference>
<dbReference type="PANTHER" id="PTHR43003:SF5">
    <property type="entry name" value="DNA-3-METHYLADENINE GLYCOSYLASE"/>
    <property type="match status" value="1"/>
</dbReference>
<sequence>MKDDVGSGDRPPRRLDATTIRVAAEAIADGDPVMAAVLQTHGPPPLWKRPQTFATFVRIILEQQVSLSSARSTFQRLARSMPDGVTATRVVAAGQPGLQAVGFSRQKSRYAVSLADDVIAGRFRIPALRTMPDDQVRRQITDRLGLGDWSAGVYLMMAMLRPDVLPHGDLALVKGLAELDDGVYGDPVELERRTESWRPFRSVGVRMVWQAYLARRNQRFQPT</sequence>
<dbReference type="RefSeq" id="WP_197138336.1">
    <property type="nucleotide sequence ID" value="NZ_SJPZ01000002.1"/>
</dbReference>
<dbReference type="GO" id="GO:0006307">
    <property type="term" value="P:DNA alkylation repair"/>
    <property type="evidence" value="ECO:0007669"/>
    <property type="project" value="TreeGrafter"/>
</dbReference>
<protein>
    <recommendedName>
        <fullName evidence="2">DNA-3-methyladenine glycosylase II</fullName>
        <ecNumber evidence="2">3.2.2.21</ecNumber>
    </recommendedName>
</protein>
<proteinExistence type="predicted"/>
<dbReference type="InterPro" id="IPR051912">
    <property type="entry name" value="Alkylbase_DNA_Glycosylase/TA"/>
</dbReference>
<evidence type="ECO:0000256" key="4">
    <source>
        <dbReference type="ARBA" id="ARBA00023204"/>
    </source>
</evidence>